<accession>A0A1F5PGX5</accession>
<keyword evidence="2" id="KW-0413">Isomerase</keyword>
<dbReference type="GO" id="GO:0046872">
    <property type="term" value="F:metal ion binding"/>
    <property type="evidence" value="ECO:0007669"/>
    <property type="project" value="UniProtKB-KW"/>
</dbReference>
<dbReference type="STRING" id="1817828.A2722_00355"/>
<keyword evidence="1" id="KW-0479">Metal-binding</keyword>
<reference evidence="3 4" key="1">
    <citation type="journal article" date="2016" name="Nat. Commun.">
        <title>Thousands of microbial genomes shed light on interconnected biogeochemical processes in an aquifer system.</title>
        <authorList>
            <person name="Anantharaman K."/>
            <person name="Brown C.T."/>
            <person name="Hug L.A."/>
            <person name="Sharon I."/>
            <person name="Castelle C.J."/>
            <person name="Probst A.J."/>
            <person name="Thomas B.C."/>
            <person name="Singh A."/>
            <person name="Wilkins M.J."/>
            <person name="Karaoz U."/>
            <person name="Brodie E.L."/>
            <person name="Williams K.H."/>
            <person name="Hubbard S.S."/>
            <person name="Banfield J.F."/>
        </authorList>
    </citation>
    <scope>NUCLEOTIDE SEQUENCE [LARGE SCALE GENOMIC DNA]</scope>
</reference>
<evidence type="ECO:0008006" key="5">
    <source>
        <dbReference type="Google" id="ProtNLM"/>
    </source>
</evidence>
<protein>
    <recommendedName>
        <fullName evidence="5">Ribulose-phosphate 3-epimerase</fullName>
    </recommendedName>
</protein>
<dbReference type="InterPro" id="IPR000056">
    <property type="entry name" value="Ribul_P_3_epim-like"/>
</dbReference>
<evidence type="ECO:0000313" key="3">
    <source>
        <dbReference type="EMBL" id="OGE89176.1"/>
    </source>
</evidence>
<gene>
    <name evidence="3" type="ORF">A2722_00355</name>
</gene>
<organism evidence="3 4">
    <name type="scientific">Candidatus Doudnabacteria bacterium RIFCSPHIGHO2_01_FULL_50_11</name>
    <dbReference type="NCBI Taxonomy" id="1817828"/>
    <lineage>
        <taxon>Bacteria</taxon>
        <taxon>Candidatus Doudnaibacteriota</taxon>
    </lineage>
</organism>
<dbReference type="Gene3D" id="3.20.20.70">
    <property type="entry name" value="Aldolase class I"/>
    <property type="match status" value="1"/>
</dbReference>
<dbReference type="Pfam" id="PF00834">
    <property type="entry name" value="Ribul_P_3_epim"/>
    <property type="match status" value="1"/>
</dbReference>
<dbReference type="GO" id="GO:0005975">
    <property type="term" value="P:carbohydrate metabolic process"/>
    <property type="evidence" value="ECO:0007669"/>
    <property type="project" value="InterPro"/>
</dbReference>
<comment type="caution">
    <text evidence="3">The sequence shown here is derived from an EMBL/GenBank/DDBJ whole genome shotgun (WGS) entry which is preliminary data.</text>
</comment>
<name>A0A1F5PGX5_9BACT</name>
<dbReference type="InterPro" id="IPR013785">
    <property type="entry name" value="Aldolase_TIM"/>
</dbReference>
<evidence type="ECO:0000256" key="1">
    <source>
        <dbReference type="ARBA" id="ARBA00022723"/>
    </source>
</evidence>
<evidence type="ECO:0000313" key="4">
    <source>
        <dbReference type="Proteomes" id="UP000178377"/>
    </source>
</evidence>
<evidence type="ECO:0000256" key="2">
    <source>
        <dbReference type="ARBA" id="ARBA00023235"/>
    </source>
</evidence>
<dbReference type="AlphaFoldDB" id="A0A1F5PGX5"/>
<dbReference type="InterPro" id="IPR011060">
    <property type="entry name" value="RibuloseP-bd_barrel"/>
</dbReference>
<dbReference type="GO" id="GO:0016857">
    <property type="term" value="F:racemase and epimerase activity, acting on carbohydrates and derivatives"/>
    <property type="evidence" value="ECO:0007669"/>
    <property type="project" value="InterPro"/>
</dbReference>
<proteinExistence type="predicted"/>
<dbReference type="PANTHER" id="PTHR11749">
    <property type="entry name" value="RIBULOSE-5-PHOSPHATE-3-EPIMERASE"/>
    <property type="match status" value="1"/>
</dbReference>
<dbReference type="EMBL" id="MFEO01000026">
    <property type="protein sequence ID" value="OGE89176.1"/>
    <property type="molecule type" value="Genomic_DNA"/>
</dbReference>
<sequence>MRTEIIPSILEQTKEKFLERYSAVSTAAKTVQLDVLDNSFVPFMDFCDPDFINGLHPTLNFEIHFMINEVRRALDSWQFPWVKKIIFHYETVSEAPALIQEILACGKEAAMAINPETHPDAIWDLLPILSCVQVMTVHPGQNASPFLPATLVHIKQIRGRSKKIDIEVDGGIDPQTAPLCHAAGANIFVVGSYLGNNEIEERLQLLKQSVS</sequence>
<dbReference type="SUPFAM" id="SSF51366">
    <property type="entry name" value="Ribulose-phoshate binding barrel"/>
    <property type="match status" value="1"/>
</dbReference>
<dbReference type="Proteomes" id="UP000178377">
    <property type="component" value="Unassembled WGS sequence"/>
</dbReference>